<organism evidence="9 10">
    <name type="scientific">Gemmata obscuriglobus</name>
    <dbReference type="NCBI Taxonomy" id="114"/>
    <lineage>
        <taxon>Bacteria</taxon>
        <taxon>Pseudomonadati</taxon>
        <taxon>Planctomycetota</taxon>
        <taxon>Planctomycetia</taxon>
        <taxon>Gemmatales</taxon>
        <taxon>Gemmataceae</taxon>
        <taxon>Gemmata</taxon>
    </lineage>
</organism>
<dbReference type="Pfam" id="PF00873">
    <property type="entry name" value="ACR_tran"/>
    <property type="match status" value="2"/>
</dbReference>
<feature type="transmembrane region" description="Helical" evidence="8">
    <location>
        <begin position="479"/>
        <end position="504"/>
    </location>
</feature>
<evidence type="ECO:0000313" key="9">
    <source>
        <dbReference type="EMBL" id="AWM42237.1"/>
    </source>
</evidence>
<keyword evidence="4" id="KW-0997">Cell inner membrane</keyword>
<feature type="transmembrane region" description="Helical" evidence="8">
    <location>
        <begin position="937"/>
        <end position="955"/>
    </location>
</feature>
<dbReference type="PANTHER" id="PTHR32063:SF11">
    <property type="entry name" value="CATION OR DRUG EFFLUX SYSTEM PROTEIN"/>
    <property type="match status" value="1"/>
</dbReference>
<evidence type="ECO:0000256" key="2">
    <source>
        <dbReference type="ARBA" id="ARBA00022448"/>
    </source>
</evidence>
<dbReference type="OrthoDB" id="220575at2"/>
<evidence type="ECO:0000256" key="3">
    <source>
        <dbReference type="ARBA" id="ARBA00022475"/>
    </source>
</evidence>
<dbReference type="SUPFAM" id="SSF82866">
    <property type="entry name" value="Multidrug efflux transporter AcrB transmembrane domain"/>
    <property type="match status" value="2"/>
</dbReference>
<evidence type="ECO:0000256" key="8">
    <source>
        <dbReference type="SAM" id="Phobius"/>
    </source>
</evidence>
<dbReference type="Proteomes" id="UP000245802">
    <property type="component" value="Chromosome"/>
</dbReference>
<reference evidence="9 10" key="1">
    <citation type="submission" date="2018-01" db="EMBL/GenBank/DDBJ databases">
        <title>G. obscuriglobus.</title>
        <authorList>
            <person name="Franke J."/>
            <person name="Blomberg W."/>
            <person name="Selmecki A."/>
        </authorList>
    </citation>
    <scope>NUCLEOTIDE SEQUENCE [LARGE SCALE GENOMIC DNA]</scope>
    <source>
        <strain evidence="9 10">DSM 5831</strain>
    </source>
</reference>
<feature type="transmembrane region" description="Helical" evidence="8">
    <location>
        <begin position="346"/>
        <end position="365"/>
    </location>
</feature>
<dbReference type="Gene3D" id="3.30.70.1430">
    <property type="entry name" value="Multidrug efflux transporter AcrB pore domain"/>
    <property type="match status" value="2"/>
</dbReference>
<dbReference type="GO" id="GO:0005886">
    <property type="term" value="C:plasma membrane"/>
    <property type="evidence" value="ECO:0007669"/>
    <property type="project" value="UniProtKB-SubCell"/>
</dbReference>
<dbReference type="Gene3D" id="3.30.70.1320">
    <property type="entry name" value="Multidrug efflux transporter AcrB pore domain like"/>
    <property type="match status" value="1"/>
</dbReference>
<dbReference type="EMBL" id="CP025958">
    <property type="protein sequence ID" value="AWM42237.1"/>
    <property type="molecule type" value="Genomic_DNA"/>
</dbReference>
<feature type="transmembrane region" description="Helical" evidence="8">
    <location>
        <begin position="990"/>
        <end position="1013"/>
    </location>
</feature>
<gene>
    <name evidence="9" type="ORF">C1280_13815</name>
</gene>
<comment type="subcellular location">
    <subcellularLocation>
        <location evidence="1">Cell inner membrane</location>
        <topology evidence="1">Multi-pass membrane protein</topology>
    </subcellularLocation>
</comment>
<proteinExistence type="predicted"/>
<name>A0A2Z3HFA8_9BACT</name>
<evidence type="ECO:0000256" key="7">
    <source>
        <dbReference type="ARBA" id="ARBA00023136"/>
    </source>
</evidence>
<dbReference type="SUPFAM" id="SSF82693">
    <property type="entry name" value="Multidrug efflux transporter AcrB pore domain, PN1, PN2, PC1 and PC2 subdomains"/>
    <property type="match status" value="4"/>
</dbReference>
<dbReference type="InterPro" id="IPR027463">
    <property type="entry name" value="AcrB_DN_DC_subdom"/>
</dbReference>
<dbReference type="PANTHER" id="PTHR32063">
    <property type="match status" value="1"/>
</dbReference>
<keyword evidence="6 8" id="KW-1133">Transmembrane helix</keyword>
<dbReference type="KEGG" id="gog:C1280_13815"/>
<dbReference type="NCBIfam" id="NF000282">
    <property type="entry name" value="RND_permease_1"/>
    <property type="match status" value="1"/>
</dbReference>
<feature type="transmembrane region" description="Helical" evidence="8">
    <location>
        <begin position="443"/>
        <end position="467"/>
    </location>
</feature>
<dbReference type="PRINTS" id="PR00702">
    <property type="entry name" value="ACRIFLAVINRP"/>
</dbReference>
<dbReference type="Gene3D" id="1.20.1640.10">
    <property type="entry name" value="Multidrug efflux transporter AcrB transmembrane domain"/>
    <property type="match status" value="2"/>
</dbReference>
<evidence type="ECO:0000256" key="1">
    <source>
        <dbReference type="ARBA" id="ARBA00004429"/>
    </source>
</evidence>
<dbReference type="SUPFAM" id="SSF82714">
    <property type="entry name" value="Multidrug efflux transporter AcrB TolC docking domain, DN and DC subdomains"/>
    <property type="match status" value="2"/>
</dbReference>
<dbReference type="FunFam" id="3.30.70.1430:FF:000001">
    <property type="entry name" value="Efflux pump membrane transporter"/>
    <property type="match status" value="1"/>
</dbReference>
<feature type="transmembrane region" description="Helical" evidence="8">
    <location>
        <begin position="1067"/>
        <end position="1093"/>
    </location>
</feature>
<feature type="transmembrane region" description="Helical" evidence="8">
    <location>
        <begin position="547"/>
        <end position="580"/>
    </location>
</feature>
<dbReference type="InterPro" id="IPR001036">
    <property type="entry name" value="Acrflvin-R"/>
</dbReference>
<keyword evidence="5 8" id="KW-0812">Transmembrane</keyword>
<evidence type="ECO:0000256" key="5">
    <source>
        <dbReference type="ARBA" id="ARBA00022692"/>
    </source>
</evidence>
<protein>
    <submittedName>
        <fullName evidence="9">AcrB/AcrD/AcrF family protein</fullName>
    </submittedName>
</protein>
<keyword evidence="3" id="KW-1003">Cell membrane</keyword>
<dbReference type="Gene3D" id="3.30.2090.10">
    <property type="entry name" value="Multidrug efflux transporter AcrB TolC docking domain, DN and DC subdomains"/>
    <property type="match status" value="2"/>
</dbReference>
<dbReference type="AlphaFoldDB" id="A0A2Z3HFA8"/>
<dbReference type="FunFam" id="1.20.1640.10:FF:000001">
    <property type="entry name" value="Efflux pump membrane transporter"/>
    <property type="match status" value="1"/>
</dbReference>
<accession>A0A2Z3HFA8</accession>
<feature type="transmembrane region" description="Helical" evidence="8">
    <location>
        <begin position="1034"/>
        <end position="1055"/>
    </location>
</feature>
<feature type="transmembrane region" description="Helical" evidence="8">
    <location>
        <begin position="401"/>
        <end position="422"/>
    </location>
</feature>
<sequence>MMSHFFIGRPIFAAVLSLAVVLTGGIALSTLPVAQYPEIAPPTVEVSAVYPGANARVVADTVASPVEQQVNGVEKMLYMSSQCTNDGTYTLTVTFEPGADLNIAQVLVQNRVSMAEPVLPDLVRRRGISVKKKSPNILMMVNLFTTDQSGDAAATNLFLSNYATIQIADGLKRIPGVGDVTYLGQRDYSMRVWLDPQRLQAVGMAPQDVIAAVNEQNIQVAAGQIGQQPTPSGQVFQYTMTTLGRLESPEQFGAIVLKRGTEGTLVYLRDVARIELGALSYDQTCTLNGRPSVALSVYQLPGSNALEVSGRVKAKMEELREHFPAGIEYEIVYDTTPFINESILEVFRTLIEAVVLVAAVVLLFLQSWRAAIIPLAAVPVAVVGTFAALTCAGFSLNTLTLFGLVLAIGIVVDDAIVVVEAVQHHVDHGMSARDAAARAMTEVAGPVVAVGLVLSAVFIPCAFLGGVTGQFFRQFAVTIAVSTLLSAFNSLTLSPALAALLLRPQRGRRAEALPRIGYLALGAGLGAVAAAKWPVPVSELIGVPLPGWGWLTLGGLAGAVVGWLLARPVDAVLGWVFVWFNRGFDRGTDWYTRVVGGLLRVTPLVLLAYGGLVGLTYTTFTRTPTGFIPAQDKGYLLVDVRLPDASSAQRTAEVVRRVEAVARRAPGVKDTIAVSGQSLLQNAAAPNFGSLYLMLDPFDQRRAHDRAADAIAASLQEQLRTEVPEAVVAVFGAPPVEGLGTAGGFKIIVEDRAAGELVDLQTAADRVVASASADPALRRVSTSFRADVPWLELVIDREQAKDRGVSIDAIRTTVEASLGPYYVNDFNRFGRTWKVNVQARDAYRQDAEAVGQLKVRGASGGMVPLGSLASVRPTSGPTLVMRYNMYQSAAVNADAAPGSSSGEALARLGGTARSGLPPTMRAEWTELALLQLQAGDSAMWVFVLAVVLVFLVLAAQYESWALPLAVILVVPMCLLCALAGVLAAELDMNIFTQIGFVVLIGLACKNAILIVEFAKQKREEGMNGRAATLAACQLRLRPIVMTSIAFILGVAPLLVAEGAGAEMRRALGTAVFAGMIGVTAFGVFLTPVFYYAIQWLGSRTVSAPEPVPGGEHLTGTQSGSDAV</sequence>
<keyword evidence="10" id="KW-1185">Reference proteome</keyword>
<keyword evidence="7 8" id="KW-0472">Membrane</keyword>
<feature type="transmembrane region" description="Helical" evidence="8">
    <location>
        <begin position="516"/>
        <end position="535"/>
    </location>
</feature>
<dbReference type="GO" id="GO:0042910">
    <property type="term" value="F:xenobiotic transmembrane transporter activity"/>
    <property type="evidence" value="ECO:0007669"/>
    <property type="project" value="TreeGrafter"/>
</dbReference>
<feature type="transmembrane region" description="Helical" evidence="8">
    <location>
        <begin position="601"/>
        <end position="620"/>
    </location>
</feature>
<keyword evidence="2" id="KW-0813">Transport</keyword>
<evidence type="ECO:0000313" key="10">
    <source>
        <dbReference type="Proteomes" id="UP000245802"/>
    </source>
</evidence>
<evidence type="ECO:0000256" key="6">
    <source>
        <dbReference type="ARBA" id="ARBA00022989"/>
    </source>
</evidence>
<evidence type="ECO:0000256" key="4">
    <source>
        <dbReference type="ARBA" id="ARBA00022519"/>
    </source>
</evidence>
<dbReference type="Gene3D" id="3.30.70.1440">
    <property type="entry name" value="Multidrug efflux transporter AcrB pore domain"/>
    <property type="match status" value="1"/>
</dbReference>
<feature type="transmembrane region" description="Helical" evidence="8">
    <location>
        <begin position="962"/>
        <end position="984"/>
    </location>
</feature>
<feature type="transmembrane region" description="Helical" evidence="8">
    <location>
        <begin position="372"/>
        <end position="395"/>
    </location>
</feature>